<feature type="domain" description="O-methyltransferase C-terminal" evidence="4">
    <location>
        <begin position="34"/>
        <end position="94"/>
    </location>
</feature>
<dbReference type="SUPFAM" id="SSF53335">
    <property type="entry name" value="S-adenosyl-L-methionine-dependent methyltransferases"/>
    <property type="match status" value="1"/>
</dbReference>
<dbReference type="Gene3D" id="3.40.50.150">
    <property type="entry name" value="Vaccinia Virus protein VP39"/>
    <property type="match status" value="1"/>
</dbReference>
<feature type="non-terminal residue" evidence="5">
    <location>
        <position position="108"/>
    </location>
</feature>
<reference evidence="5 6" key="1">
    <citation type="submission" date="2024-05" db="EMBL/GenBank/DDBJ databases">
        <title>A draft genome resource for the thread blight pathogen Marasmius tenuissimus strain MS-2.</title>
        <authorList>
            <person name="Yulfo-Soto G.E."/>
            <person name="Baruah I.K."/>
            <person name="Amoako-Attah I."/>
            <person name="Bukari Y."/>
            <person name="Meinhardt L.W."/>
            <person name="Bailey B.A."/>
            <person name="Cohen S.P."/>
        </authorList>
    </citation>
    <scope>NUCLEOTIDE SEQUENCE [LARGE SCALE GENOMIC DNA]</scope>
    <source>
        <strain evidence="5 6">MS-2</strain>
    </source>
</reference>
<keyword evidence="3" id="KW-0949">S-adenosyl-L-methionine</keyword>
<dbReference type="InterPro" id="IPR016461">
    <property type="entry name" value="COMT-like"/>
</dbReference>
<sequence length="108" mass="11556">EATGFALAMGALGPTLDPGVVADFSWGEIAEGKDAIVDVGGGQGTLSCSLAAKYPEIKQFIVQDLPETQPAAESYIASKGLSDKVIFETQNFFEPQKRRGKYVFVLQQ</sequence>
<dbReference type="PANTHER" id="PTHR43712">
    <property type="entry name" value="PUTATIVE (AFU_ORTHOLOGUE AFUA_4G14580)-RELATED"/>
    <property type="match status" value="1"/>
</dbReference>
<evidence type="ECO:0000256" key="2">
    <source>
        <dbReference type="ARBA" id="ARBA00022679"/>
    </source>
</evidence>
<dbReference type="PANTHER" id="PTHR43712:SF5">
    <property type="entry name" value="O-METHYLTRANSFERASE ASQN-RELATED"/>
    <property type="match status" value="1"/>
</dbReference>
<dbReference type="EMBL" id="JBBXMP010000007">
    <property type="protein sequence ID" value="KAL0070370.1"/>
    <property type="molecule type" value="Genomic_DNA"/>
</dbReference>
<gene>
    <name evidence="5" type="ORF">AAF712_002561</name>
</gene>
<proteinExistence type="predicted"/>
<dbReference type="InterPro" id="IPR001077">
    <property type="entry name" value="COMT_C"/>
</dbReference>
<evidence type="ECO:0000313" key="5">
    <source>
        <dbReference type="EMBL" id="KAL0070370.1"/>
    </source>
</evidence>
<evidence type="ECO:0000259" key="4">
    <source>
        <dbReference type="Pfam" id="PF00891"/>
    </source>
</evidence>
<evidence type="ECO:0000256" key="1">
    <source>
        <dbReference type="ARBA" id="ARBA00022603"/>
    </source>
</evidence>
<dbReference type="Proteomes" id="UP001437256">
    <property type="component" value="Unassembled WGS sequence"/>
</dbReference>
<name>A0ABR3AA18_9AGAR</name>
<keyword evidence="6" id="KW-1185">Reference proteome</keyword>
<accession>A0ABR3AA18</accession>
<organism evidence="5 6">
    <name type="scientific">Marasmius tenuissimus</name>
    <dbReference type="NCBI Taxonomy" id="585030"/>
    <lineage>
        <taxon>Eukaryota</taxon>
        <taxon>Fungi</taxon>
        <taxon>Dikarya</taxon>
        <taxon>Basidiomycota</taxon>
        <taxon>Agaricomycotina</taxon>
        <taxon>Agaricomycetes</taxon>
        <taxon>Agaricomycetidae</taxon>
        <taxon>Agaricales</taxon>
        <taxon>Marasmiineae</taxon>
        <taxon>Marasmiaceae</taxon>
        <taxon>Marasmius</taxon>
    </lineage>
</organism>
<evidence type="ECO:0000313" key="6">
    <source>
        <dbReference type="Proteomes" id="UP001437256"/>
    </source>
</evidence>
<evidence type="ECO:0000256" key="3">
    <source>
        <dbReference type="ARBA" id="ARBA00022691"/>
    </source>
</evidence>
<keyword evidence="2" id="KW-0808">Transferase</keyword>
<dbReference type="Pfam" id="PF00891">
    <property type="entry name" value="Methyltransf_2"/>
    <property type="match status" value="1"/>
</dbReference>
<keyword evidence="1" id="KW-0489">Methyltransferase</keyword>
<dbReference type="PROSITE" id="PS51683">
    <property type="entry name" value="SAM_OMT_II"/>
    <property type="match status" value="1"/>
</dbReference>
<dbReference type="InterPro" id="IPR029063">
    <property type="entry name" value="SAM-dependent_MTases_sf"/>
</dbReference>
<comment type="caution">
    <text evidence="5">The sequence shown here is derived from an EMBL/GenBank/DDBJ whole genome shotgun (WGS) entry which is preliminary data.</text>
</comment>
<feature type="non-terminal residue" evidence="5">
    <location>
        <position position="1"/>
    </location>
</feature>
<protein>
    <recommendedName>
        <fullName evidence="4">O-methyltransferase C-terminal domain-containing protein</fullName>
    </recommendedName>
</protein>